<evidence type="ECO:0008006" key="3">
    <source>
        <dbReference type="Google" id="ProtNLM"/>
    </source>
</evidence>
<dbReference type="HOGENOM" id="CLU_2690952_0_0_1"/>
<keyword evidence="2" id="KW-1185">Reference proteome</keyword>
<dbReference type="Proteomes" id="UP000015104">
    <property type="component" value="Unassembled WGS sequence"/>
</dbReference>
<name>T1JR31_TETUR</name>
<reference evidence="2" key="1">
    <citation type="submission" date="2011-08" db="EMBL/GenBank/DDBJ databases">
        <authorList>
            <person name="Rombauts S."/>
        </authorList>
    </citation>
    <scope>NUCLEOTIDE SEQUENCE</scope>
    <source>
        <strain evidence="2">London</strain>
    </source>
</reference>
<proteinExistence type="predicted"/>
<protein>
    <recommendedName>
        <fullName evidence="3">PAS domain-containing protein</fullName>
    </recommendedName>
</protein>
<evidence type="ECO:0000313" key="2">
    <source>
        <dbReference type="Proteomes" id="UP000015104"/>
    </source>
</evidence>
<reference evidence="1" key="2">
    <citation type="submission" date="2015-06" db="UniProtKB">
        <authorList>
            <consortium name="EnsemblMetazoa"/>
        </authorList>
    </citation>
    <scope>IDENTIFICATION</scope>
</reference>
<dbReference type="EnsemblMetazoa" id="tetur01g05430.1">
    <property type="protein sequence ID" value="tetur01g05430.1"/>
    <property type="gene ID" value="tetur01g05430"/>
</dbReference>
<accession>T1JR31</accession>
<dbReference type="AlphaFoldDB" id="T1JR31"/>
<organism evidence="1 2">
    <name type="scientific">Tetranychus urticae</name>
    <name type="common">Two-spotted spider mite</name>
    <dbReference type="NCBI Taxonomy" id="32264"/>
    <lineage>
        <taxon>Eukaryota</taxon>
        <taxon>Metazoa</taxon>
        <taxon>Ecdysozoa</taxon>
        <taxon>Arthropoda</taxon>
        <taxon>Chelicerata</taxon>
        <taxon>Arachnida</taxon>
        <taxon>Acari</taxon>
        <taxon>Acariformes</taxon>
        <taxon>Trombidiformes</taxon>
        <taxon>Prostigmata</taxon>
        <taxon>Eleutherengona</taxon>
        <taxon>Raphignathae</taxon>
        <taxon>Tetranychoidea</taxon>
        <taxon>Tetranychidae</taxon>
        <taxon>Tetranychus</taxon>
    </lineage>
</organism>
<evidence type="ECO:0000313" key="1">
    <source>
        <dbReference type="EnsemblMetazoa" id="tetur01g05430.1"/>
    </source>
</evidence>
<dbReference type="EMBL" id="CAEY01000444">
    <property type="status" value="NOT_ANNOTATED_CDS"/>
    <property type="molecule type" value="Genomic_DNA"/>
</dbReference>
<sequence length="74" mass="8645">MLLALRMELAKLNFQYLHGICDKLVGEFVIITDSDGSIIYASRTIESYLDMSWAEVFSEELWNRSLHMWNSLTK</sequence>